<evidence type="ECO:0000313" key="3">
    <source>
        <dbReference type="Proteomes" id="UP000235739"/>
    </source>
</evidence>
<name>A0A2N7S3M3_9MICC</name>
<keyword evidence="1" id="KW-1133">Transmembrane helix</keyword>
<evidence type="ECO:0000256" key="1">
    <source>
        <dbReference type="SAM" id="Phobius"/>
    </source>
</evidence>
<protein>
    <submittedName>
        <fullName evidence="2">Uncharacterized protein</fullName>
    </submittedName>
</protein>
<feature type="transmembrane region" description="Helical" evidence="1">
    <location>
        <begin position="36"/>
        <end position="54"/>
    </location>
</feature>
<comment type="caution">
    <text evidence="2">The sequence shown here is derived from an EMBL/GenBank/DDBJ whole genome shotgun (WGS) entry which is preliminary data.</text>
</comment>
<accession>A0A2N7S3M3</accession>
<dbReference type="AlphaFoldDB" id="A0A2N7S3M3"/>
<organism evidence="2 3">
    <name type="scientific">Glutamicibacter arilaitensis</name>
    <dbReference type="NCBI Taxonomy" id="256701"/>
    <lineage>
        <taxon>Bacteria</taxon>
        <taxon>Bacillati</taxon>
        <taxon>Actinomycetota</taxon>
        <taxon>Actinomycetes</taxon>
        <taxon>Micrococcales</taxon>
        <taxon>Micrococcaceae</taxon>
        <taxon>Glutamicibacter</taxon>
    </lineage>
</organism>
<evidence type="ECO:0000313" key="2">
    <source>
        <dbReference type="EMBL" id="PMQ20697.1"/>
    </source>
</evidence>
<proteinExistence type="predicted"/>
<keyword evidence="1" id="KW-0472">Membrane</keyword>
<keyword evidence="1" id="KW-0812">Transmembrane</keyword>
<gene>
    <name evidence="2" type="ORF">CIK84_03630</name>
</gene>
<dbReference type="EMBL" id="PNQX01000001">
    <property type="protein sequence ID" value="PMQ20697.1"/>
    <property type="molecule type" value="Genomic_DNA"/>
</dbReference>
<reference evidence="2 3" key="1">
    <citation type="journal article" date="2017" name="Elife">
        <title>Extensive horizontal gene transfer in cheese-associated bacteria.</title>
        <authorList>
            <person name="Bonham K.S."/>
            <person name="Wolfe B.E."/>
            <person name="Dutton R.J."/>
        </authorList>
    </citation>
    <scope>NUCLEOTIDE SEQUENCE [LARGE SCALE GENOMIC DNA]</scope>
    <source>
        <strain evidence="2 3">JB182</strain>
    </source>
</reference>
<sequence>MAMNGFKLRLLGAGILLLVLIGLLSGWSELFASGAWVATVLQLGLTFLGLALIYRGENAEMPGSG</sequence>
<dbReference type="Proteomes" id="UP000235739">
    <property type="component" value="Unassembled WGS sequence"/>
</dbReference>